<feature type="signal peptide" evidence="1">
    <location>
        <begin position="1"/>
        <end position="20"/>
    </location>
</feature>
<dbReference type="Proteomes" id="UP001140453">
    <property type="component" value="Unassembled WGS sequence"/>
</dbReference>
<evidence type="ECO:0000313" key="3">
    <source>
        <dbReference type="Proteomes" id="UP001140453"/>
    </source>
</evidence>
<proteinExistence type="predicted"/>
<name>A0A9W9CUH9_9PEZI</name>
<keyword evidence="1" id="KW-0732">Signal</keyword>
<dbReference type="AlphaFoldDB" id="A0A9W9CUH9"/>
<keyword evidence="3" id="KW-1185">Reference proteome</keyword>
<evidence type="ECO:0000313" key="2">
    <source>
        <dbReference type="EMBL" id="KAJ4387588.1"/>
    </source>
</evidence>
<reference evidence="2" key="1">
    <citation type="submission" date="2022-10" db="EMBL/GenBank/DDBJ databases">
        <title>Tapping the CABI collections for fungal endophytes: first genome assemblies for Collariella, Neodidymelliopsis, Ascochyta clinopodiicola, Didymella pomorum, Didymosphaeria variabile, Neocosmospora piperis and Neocucurbitaria cava.</title>
        <authorList>
            <person name="Hill R."/>
        </authorList>
    </citation>
    <scope>NUCLEOTIDE SEQUENCE</scope>
    <source>
        <strain evidence="2">IMI 355082</strain>
    </source>
</reference>
<protein>
    <submittedName>
        <fullName evidence="2">Uncharacterized protein</fullName>
    </submittedName>
</protein>
<dbReference type="OrthoDB" id="3478641at2759"/>
<evidence type="ECO:0000256" key="1">
    <source>
        <dbReference type="SAM" id="SignalP"/>
    </source>
</evidence>
<comment type="caution">
    <text evidence="2">The sequence shown here is derived from an EMBL/GenBank/DDBJ whole genome shotgun (WGS) entry which is preliminary data.</text>
</comment>
<dbReference type="EMBL" id="JAPEVB010000005">
    <property type="protein sequence ID" value="KAJ4387588.1"/>
    <property type="molecule type" value="Genomic_DNA"/>
</dbReference>
<gene>
    <name evidence="2" type="ORF">N0V93_008183</name>
</gene>
<accession>A0A9W9CUH9</accession>
<organism evidence="2 3">
    <name type="scientific">Gnomoniopsis smithogilvyi</name>
    <dbReference type="NCBI Taxonomy" id="1191159"/>
    <lineage>
        <taxon>Eukaryota</taxon>
        <taxon>Fungi</taxon>
        <taxon>Dikarya</taxon>
        <taxon>Ascomycota</taxon>
        <taxon>Pezizomycotina</taxon>
        <taxon>Sordariomycetes</taxon>
        <taxon>Sordariomycetidae</taxon>
        <taxon>Diaporthales</taxon>
        <taxon>Gnomoniaceae</taxon>
        <taxon>Gnomoniopsis</taxon>
    </lineage>
</organism>
<feature type="chain" id="PRO_5040779709" evidence="1">
    <location>
        <begin position="21"/>
        <end position="166"/>
    </location>
</feature>
<sequence length="166" mass="18045">MKTIMHAIFLSAALLLPVFCATQAPATNCSIGIGRVSFSNMWDLTVYNVPLSAQRQDWNIIATLKKQSMGKGESITIPTSAGLSQAITISNVDNAPVFDYDMPELRADWEEPSYGLTKTLLNFSIPDAKYSWTTQDCGATNVIYSGGFEGWTCDFPCSAAAVAKEQ</sequence>